<dbReference type="RefSeq" id="XP_041226608.1">
    <property type="nucleotide sequence ID" value="XM_041376947.1"/>
</dbReference>
<dbReference type="EMBL" id="JABBWK010000024">
    <property type="protein sequence ID" value="KAG1901032.1"/>
    <property type="molecule type" value="Genomic_DNA"/>
</dbReference>
<dbReference type="Pfam" id="PF20149">
    <property type="entry name" value="DUF6532"/>
    <property type="match status" value="1"/>
</dbReference>
<sequence length="391" mass="43549">MSASQNAPPRAHQRVVRDVPIVRQPGLNIAGQHPFTKGILFYWMAPHTAGPDRVQRSFAPAGDVASRYCMEYTYLPLRGVEKSHQEYTDGVVFRDETTGVQKSTIRQYKLPPVRPPRESLVSDPEPTPLATTTPPSASSTVTRATHATAGPLVNEKDSKTVVKDAKNYVVVETLNNRTTVVGRALTDACSLIITEDSLRKLWVDENLSALYKTVIMPMSTILNRFKQSAQDLVEILYSLQLSIWTDLTAQINHTKSTVTFLIRDDSLNYIFGDSVMLDDGRNFRFPFEHDTIIQIALFINSDSSLDNIMALSVTAACCSLHEFSTGVFKQIDFSYATFNRMWKSLQSPLLKYLLGNAGYIPGQFNTFPTKPGPAGPMGCQGSFLMKNYPHI</sequence>
<protein>
    <recommendedName>
        <fullName evidence="2">DUF6532 domain-containing protein</fullName>
    </recommendedName>
</protein>
<dbReference type="AlphaFoldDB" id="A0AAD4HLN5"/>
<evidence type="ECO:0000313" key="3">
    <source>
        <dbReference type="EMBL" id="KAG1901032.1"/>
    </source>
</evidence>
<accession>A0AAD4HLN5</accession>
<reference evidence="3" key="1">
    <citation type="journal article" date="2020" name="New Phytol.">
        <title>Comparative genomics reveals dynamic genome evolution in host specialist ectomycorrhizal fungi.</title>
        <authorList>
            <person name="Lofgren L.A."/>
            <person name="Nguyen N.H."/>
            <person name="Vilgalys R."/>
            <person name="Ruytinx J."/>
            <person name="Liao H.L."/>
            <person name="Branco S."/>
            <person name="Kuo A."/>
            <person name="LaButti K."/>
            <person name="Lipzen A."/>
            <person name="Andreopoulos W."/>
            <person name="Pangilinan J."/>
            <person name="Riley R."/>
            <person name="Hundley H."/>
            <person name="Na H."/>
            <person name="Barry K."/>
            <person name="Grigoriev I.V."/>
            <person name="Stajich J.E."/>
            <person name="Kennedy P.G."/>
        </authorList>
    </citation>
    <scope>NUCLEOTIDE SEQUENCE</scope>
    <source>
        <strain evidence="3">FC203</strain>
    </source>
</reference>
<evidence type="ECO:0000259" key="2">
    <source>
        <dbReference type="Pfam" id="PF20149"/>
    </source>
</evidence>
<dbReference type="InterPro" id="IPR045341">
    <property type="entry name" value="DUF6532"/>
</dbReference>
<keyword evidence="4" id="KW-1185">Reference proteome</keyword>
<dbReference type="GeneID" id="64671245"/>
<feature type="compositionally biased region" description="Low complexity" evidence="1">
    <location>
        <begin position="128"/>
        <end position="145"/>
    </location>
</feature>
<evidence type="ECO:0000256" key="1">
    <source>
        <dbReference type="SAM" id="MobiDB-lite"/>
    </source>
</evidence>
<proteinExistence type="predicted"/>
<organism evidence="3 4">
    <name type="scientific">Suillus fuscotomentosus</name>
    <dbReference type="NCBI Taxonomy" id="1912939"/>
    <lineage>
        <taxon>Eukaryota</taxon>
        <taxon>Fungi</taxon>
        <taxon>Dikarya</taxon>
        <taxon>Basidiomycota</taxon>
        <taxon>Agaricomycotina</taxon>
        <taxon>Agaricomycetes</taxon>
        <taxon>Agaricomycetidae</taxon>
        <taxon>Boletales</taxon>
        <taxon>Suillineae</taxon>
        <taxon>Suillaceae</taxon>
        <taxon>Suillus</taxon>
    </lineage>
</organism>
<feature type="region of interest" description="Disordered" evidence="1">
    <location>
        <begin position="111"/>
        <end position="149"/>
    </location>
</feature>
<feature type="domain" description="DUF6532" evidence="2">
    <location>
        <begin position="178"/>
        <end position="345"/>
    </location>
</feature>
<dbReference type="Proteomes" id="UP001195769">
    <property type="component" value="Unassembled WGS sequence"/>
</dbReference>
<gene>
    <name evidence="3" type="ORF">F5891DRAFT_979916</name>
</gene>
<evidence type="ECO:0000313" key="4">
    <source>
        <dbReference type="Proteomes" id="UP001195769"/>
    </source>
</evidence>
<name>A0AAD4HLN5_9AGAM</name>
<comment type="caution">
    <text evidence="3">The sequence shown here is derived from an EMBL/GenBank/DDBJ whole genome shotgun (WGS) entry which is preliminary data.</text>
</comment>